<dbReference type="Proteomes" id="UP000887013">
    <property type="component" value="Unassembled WGS sequence"/>
</dbReference>
<feature type="region of interest" description="Disordered" evidence="1">
    <location>
        <begin position="1"/>
        <end position="40"/>
    </location>
</feature>
<evidence type="ECO:0000256" key="1">
    <source>
        <dbReference type="SAM" id="MobiDB-lite"/>
    </source>
</evidence>
<protein>
    <submittedName>
        <fullName evidence="2">Uncharacterized protein</fullName>
    </submittedName>
</protein>
<reference evidence="2" key="1">
    <citation type="submission" date="2020-08" db="EMBL/GenBank/DDBJ databases">
        <title>Multicomponent nature underlies the extraordinary mechanical properties of spider dragline silk.</title>
        <authorList>
            <person name="Kono N."/>
            <person name="Nakamura H."/>
            <person name="Mori M."/>
            <person name="Yoshida Y."/>
            <person name="Ohtoshi R."/>
            <person name="Malay A.D."/>
            <person name="Moran D.A.P."/>
            <person name="Tomita M."/>
            <person name="Numata K."/>
            <person name="Arakawa K."/>
        </authorList>
    </citation>
    <scope>NUCLEOTIDE SEQUENCE</scope>
</reference>
<evidence type="ECO:0000313" key="2">
    <source>
        <dbReference type="EMBL" id="GFT52220.1"/>
    </source>
</evidence>
<gene>
    <name evidence="2" type="ORF">NPIL_504911</name>
</gene>
<feature type="compositionally biased region" description="Low complexity" evidence="1">
    <location>
        <begin position="1"/>
        <end position="14"/>
    </location>
</feature>
<proteinExistence type="predicted"/>
<dbReference type="EMBL" id="BMAW01065860">
    <property type="protein sequence ID" value="GFT52220.1"/>
    <property type="molecule type" value="Genomic_DNA"/>
</dbReference>
<comment type="caution">
    <text evidence="2">The sequence shown here is derived from an EMBL/GenBank/DDBJ whole genome shotgun (WGS) entry which is preliminary data.</text>
</comment>
<dbReference type="AlphaFoldDB" id="A0A8X6P5G1"/>
<name>A0A8X6P5G1_NEPPI</name>
<organism evidence="2 3">
    <name type="scientific">Nephila pilipes</name>
    <name type="common">Giant wood spider</name>
    <name type="synonym">Nephila maculata</name>
    <dbReference type="NCBI Taxonomy" id="299642"/>
    <lineage>
        <taxon>Eukaryota</taxon>
        <taxon>Metazoa</taxon>
        <taxon>Ecdysozoa</taxon>
        <taxon>Arthropoda</taxon>
        <taxon>Chelicerata</taxon>
        <taxon>Arachnida</taxon>
        <taxon>Araneae</taxon>
        <taxon>Araneomorphae</taxon>
        <taxon>Entelegynae</taxon>
        <taxon>Araneoidea</taxon>
        <taxon>Nephilidae</taxon>
        <taxon>Nephila</taxon>
    </lineage>
</organism>
<evidence type="ECO:0000313" key="3">
    <source>
        <dbReference type="Proteomes" id="UP000887013"/>
    </source>
</evidence>
<keyword evidence="3" id="KW-1185">Reference proteome</keyword>
<feature type="non-terminal residue" evidence="2">
    <location>
        <position position="1"/>
    </location>
</feature>
<accession>A0A8X6P5G1</accession>
<sequence>GSSRSKMSSRVRSSVDIAGHRRLPKPSMEVVSVGAATHST</sequence>